<name>A0ABU0M495_9HYPH</name>
<dbReference type="SUPFAM" id="SSF54001">
    <property type="entry name" value="Cysteine proteinases"/>
    <property type="match status" value="1"/>
</dbReference>
<dbReference type="SMART" id="SM00460">
    <property type="entry name" value="TGc"/>
    <property type="match status" value="1"/>
</dbReference>
<evidence type="ECO:0000313" key="3">
    <source>
        <dbReference type="Proteomes" id="UP001223743"/>
    </source>
</evidence>
<dbReference type="PANTHER" id="PTHR33490">
    <property type="entry name" value="BLR5614 PROTEIN-RELATED"/>
    <property type="match status" value="1"/>
</dbReference>
<dbReference type="InterPro" id="IPR002931">
    <property type="entry name" value="Transglutaminase-like"/>
</dbReference>
<dbReference type="Gene3D" id="3.10.620.30">
    <property type="match status" value="1"/>
</dbReference>
<protein>
    <submittedName>
        <fullName evidence="2">Transglutaminase-like putative cysteine protease</fullName>
    </submittedName>
</protein>
<keyword evidence="3" id="KW-1185">Reference proteome</keyword>
<comment type="caution">
    <text evidence="2">The sequence shown here is derived from an EMBL/GenBank/DDBJ whole genome shotgun (WGS) entry which is preliminary data.</text>
</comment>
<gene>
    <name evidence="2" type="ORF">QO015_001398</name>
</gene>
<dbReference type="Gene3D" id="2.60.40.2250">
    <property type="match status" value="1"/>
</dbReference>
<dbReference type="Pfam" id="PF01841">
    <property type="entry name" value="Transglut_core"/>
    <property type="match status" value="1"/>
</dbReference>
<evidence type="ECO:0000313" key="2">
    <source>
        <dbReference type="EMBL" id="MDQ0515785.1"/>
    </source>
</evidence>
<accession>A0ABU0M495</accession>
<reference evidence="2 3" key="1">
    <citation type="submission" date="2023-07" db="EMBL/GenBank/DDBJ databases">
        <title>Genomic Encyclopedia of Type Strains, Phase IV (KMG-IV): sequencing the most valuable type-strain genomes for metagenomic binning, comparative biology and taxonomic classification.</title>
        <authorList>
            <person name="Goeker M."/>
        </authorList>
    </citation>
    <scope>NUCLEOTIDE SEQUENCE [LARGE SCALE GENOMIC DNA]</scope>
    <source>
        <strain evidence="2 3">B1-1</strain>
    </source>
</reference>
<dbReference type="PANTHER" id="PTHR33490:SF12">
    <property type="entry name" value="BLL5557 PROTEIN"/>
    <property type="match status" value="1"/>
</dbReference>
<organism evidence="2 3">
    <name type="scientific">Kaistia geumhonensis</name>
    <dbReference type="NCBI Taxonomy" id="410839"/>
    <lineage>
        <taxon>Bacteria</taxon>
        <taxon>Pseudomonadati</taxon>
        <taxon>Pseudomonadota</taxon>
        <taxon>Alphaproteobacteria</taxon>
        <taxon>Hyphomicrobiales</taxon>
        <taxon>Kaistiaceae</taxon>
        <taxon>Kaistia</taxon>
    </lineage>
</organism>
<dbReference type="InterPro" id="IPR038765">
    <property type="entry name" value="Papain-like_cys_pep_sf"/>
</dbReference>
<dbReference type="EMBL" id="JAUSWJ010000001">
    <property type="protein sequence ID" value="MDQ0515785.1"/>
    <property type="molecule type" value="Genomic_DNA"/>
</dbReference>
<evidence type="ECO:0000259" key="1">
    <source>
        <dbReference type="SMART" id="SM00460"/>
    </source>
</evidence>
<proteinExistence type="predicted"/>
<feature type="domain" description="Transglutaminase-like" evidence="1">
    <location>
        <begin position="161"/>
        <end position="227"/>
    </location>
</feature>
<dbReference type="Proteomes" id="UP001223743">
    <property type="component" value="Unassembled WGS sequence"/>
</dbReference>
<sequence length="272" mass="30324">MRLKLGTELSYTFEAPTPMIVMLNVHPDEAQSLEFPDTLATNPIVSVRQYRDAFGNLCCRLIAPPGPFTLTTQTVIWDDGLPDPVDRSAVQHAVEDLPDEVLAFLLPSRYCESDKLADEAWRLFSHTAPGWDRVQAVCDYVNGRIKFDYQQASPFRSAADVHAGGIGVCRDFAHLAIAFCRALNIPTRYCFGYISDVGEPPPYPPMDLAAWMEVYLGGRWHAFDPRNNKRRIGRVLIARGRDAADVPLTHTFGPNILTSFRVTTEELQAAAA</sequence>
<dbReference type="RefSeq" id="WP_266280502.1">
    <property type="nucleotide sequence ID" value="NZ_JAPKNF010000001.1"/>
</dbReference>